<evidence type="ECO:0000313" key="7">
    <source>
        <dbReference type="EMBL" id="WFD33403.1"/>
    </source>
</evidence>
<feature type="transmembrane region" description="Helical" evidence="6">
    <location>
        <begin position="556"/>
        <end position="582"/>
    </location>
</feature>
<name>A0AAF0J4P8_9BASI</name>
<feature type="transmembrane region" description="Helical" evidence="6">
    <location>
        <begin position="235"/>
        <end position="257"/>
    </location>
</feature>
<dbReference type="PRINTS" id="PR01035">
    <property type="entry name" value="TCRTETA"/>
</dbReference>
<evidence type="ECO:0000256" key="1">
    <source>
        <dbReference type="ARBA" id="ARBA00004141"/>
    </source>
</evidence>
<dbReference type="Gene3D" id="1.20.1250.20">
    <property type="entry name" value="MFS general substrate transporter like domains"/>
    <property type="match status" value="2"/>
</dbReference>
<keyword evidence="2" id="KW-0813">Transport</keyword>
<dbReference type="AlphaFoldDB" id="A0AAF0J4P8"/>
<dbReference type="Pfam" id="PF07690">
    <property type="entry name" value="MFS_1"/>
    <property type="match status" value="1"/>
</dbReference>
<feature type="transmembrane region" description="Helical" evidence="6">
    <location>
        <begin position="444"/>
        <end position="463"/>
    </location>
</feature>
<evidence type="ECO:0000256" key="6">
    <source>
        <dbReference type="SAM" id="Phobius"/>
    </source>
</evidence>
<dbReference type="SUPFAM" id="SSF103473">
    <property type="entry name" value="MFS general substrate transporter"/>
    <property type="match status" value="1"/>
</dbReference>
<reference evidence="7" key="1">
    <citation type="submission" date="2023-03" db="EMBL/GenBank/DDBJ databases">
        <title>Mating type loci evolution in Malassezia.</title>
        <authorList>
            <person name="Coelho M.A."/>
        </authorList>
    </citation>
    <scope>NUCLEOTIDE SEQUENCE</scope>
    <source>
        <strain evidence="7">CBS 11721</strain>
    </source>
</reference>
<dbReference type="GO" id="GO:0022857">
    <property type="term" value="F:transmembrane transporter activity"/>
    <property type="evidence" value="ECO:0007669"/>
    <property type="project" value="InterPro"/>
</dbReference>
<feature type="transmembrane region" description="Helical" evidence="6">
    <location>
        <begin position="136"/>
        <end position="154"/>
    </location>
</feature>
<feature type="transmembrane region" description="Helical" evidence="6">
    <location>
        <begin position="63"/>
        <end position="91"/>
    </location>
</feature>
<dbReference type="PANTHER" id="PTHR23504:SF17">
    <property type="entry name" value="MAJOR FACILITATOR SUPERFAMILY (MFS) PROFILE DOMAIN-CONTAINING PROTEIN"/>
    <property type="match status" value="1"/>
</dbReference>
<feature type="transmembrane region" description="Helical" evidence="6">
    <location>
        <begin position="103"/>
        <end position="124"/>
    </location>
</feature>
<keyword evidence="4 6" id="KW-1133">Transmembrane helix</keyword>
<dbReference type="Proteomes" id="UP001219933">
    <property type="component" value="Chromosome 1"/>
</dbReference>
<dbReference type="InterPro" id="IPR036259">
    <property type="entry name" value="MFS_trans_sf"/>
</dbReference>
<comment type="subcellular location">
    <subcellularLocation>
        <location evidence="1">Membrane</location>
        <topology evidence="1">Multi-pass membrane protein</topology>
    </subcellularLocation>
</comment>
<evidence type="ECO:0000256" key="2">
    <source>
        <dbReference type="ARBA" id="ARBA00022448"/>
    </source>
</evidence>
<dbReference type="EMBL" id="CP119877">
    <property type="protein sequence ID" value="WFD33403.1"/>
    <property type="molecule type" value="Genomic_DNA"/>
</dbReference>
<feature type="transmembrane region" description="Helical" evidence="6">
    <location>
        <begin position="160"/>
        <end position="181"/>
    </location>
</feature>
<protein>
    <recommendedName>
        <fullName evidence="9">Major facilitator superfamily MFS-1</fullName>
    </recommendedName>
</protein>
<evidence type="ECO:0000256" key="3">
    <source>
        <dbReference type="ARBA" id="ARBA00022692"/>
    </source>
</evidence>
<dbReference type="GO" id="GO:0016020">
    <property type="term" value="C:membrane"/>
    <property type="evidence" value="ECO:0007669"/>
    <property type="project" value="UniProtKB-SubCell"/>
</dbReference>
<organism evidence="7 8">
    <name type="scientific">Malassezia cuniculi</name>
    <dbReference type="NCBI Taxonomy" id="948313"/>
    <lineage>
        <taxon>Eukaryota</taxon>
        <taxon>Fungi</taxon>
        <taxon>Dikarya</taxon>
        <taxon>Basidiomycota</taxon>
        <taxon>Ustilaginomycotina</taxon>
        <taxon>Malasseziomycetes</taxon>
        <taxon>Malasseziales</taxon>
        <taxon>Malasseziaceae</taxon>
        <taxon>Malassezia</taxon>
    </lineage>
</organism>
<dbReference type="PANTHER" id="PTHR23504">
    <property type="entry name" value="MAJOR FACILITATOR SUPERFAMILY DOMAIN-CONTAINING PROTEIN 10"/>
    <property type="match status" value="1"/>
</dbReference>
<evidence type="ECO:0000256" key="5">
    <source>
        <dbReference type="ARBA" id="ARBA00023136"/>
    </source>
</evidence>
<accession>A0AAF0J4P8</accession>
<proteinExistence type="predicted"/>
<evidence type="ECO:0008006" key="9">
    <source>
        <dbReference type="Google" id="ProtNLM"/>
    </source>
</evidence>
<evidence type="ECO:0000256" key="4">
    <source>
        <dbReference type="ARBA" id="ARBA00022989"/>
    </source>
</evidence>
<keyword evidence="5 6" id="KW-0472">Membrane</keyword>
<feature type="transmembrane region" description="Helical" evidence="6">
    <location>
        <begin position="483"/>
        <end position="504"/>
    </location>
</feature>
<dbReference type="InterPro" id="IPR001958">
    <property type="entry name" value="Tet-R_TetA/multi-R_MdtG-like"/>
</dbReference>
<keyword evidence="3 6" id="KW-0812">Transmembrane</keyword>
<dbReference type="InterPro" id="IPR011701">
    <property type="entry name" value="MFS"/>
</dbReference>
<sequence length="632" mass="68444">MTGDEDTLSFKRPRRDVSIASVRDRLSSSHFGRNSMIGAPSLSAITVPSIMPPRQPGETPIPLAPFAVLCLLLFGEFCSAGVSGPFLFFMIGSFNVGKESDVGFWAGIVSAMFFLAQFLTSLIWASAAVKYGRRRVLQVSLIGSTIALILFGTSKDLKSAIAFRFAQGLFAGAVGVARGAVRDLTDETNESRAYAQMGFCWGMGGIVGPILGGVLEHPANKYKFLFGNSRLLQNYPYLLPCIAASLSTALGAFFSLYMPPDEGAIQLGDETISDSQSDYAPTLASTIGRGRYYGVRNGSTFERGRSVTAPVPMLDDNHSQFRQRHSYAAPEEEDHRLSLAERFVLANDDQVLSLTDLWVAAATGDEGASIIEEDLDDDEEEEDAPALFGTAFSGLYEHQQTAARVGRSQLRPAHFARNQRSQSRFSRLTDALSDFNAPHPDVEASAWSLLPAVAIIHYGLLSFHSATFDQVFMSFLVTPVPSGGLGLTAGHYAILIAFMALCQMQFQFNVYPNLGPPNGKFSHIAVLRIGLAIYLPCYSLFPYLRSFIAPNSDVLVMAGMIFTASFRWLANVLSFTSVMVLLNSATPPALVPLANGLAQTVSSAARFIGPIFGALPAAWIRTRGHLTTIWAS</sequence>
<feature type="transmembrane region" description="Helical" evidence="6">
    <location>
        <begin position="193"/>
        <end position="215"/>
    </location>
</feature>
<keyword evidence="8" id="KW-1185">Reference proteome</keyword>
<evidence type="ECO:0000313" key="8">
    <source>
        <dbReference type="Proteomes" id="UP001219933"/>
    </source>
</evidence>
<gene>
    <name evidence="7" type="ORF">MCUN1_000216</name>
</gene>
<feature type="transmembrane region" description="Helical" evidence="6">
    <location>
        <begin position="525"/>
        <end position="544"/>
    </location>
</feature>